<feature type="region of interest" description="Disordered" evidence="1">
    <location>
        <begin position="110"/>
        <end position="129"/>
    </location>
</feature>
<sequence>MTTTPQDPNTDPRKWLSCYAHSHHKWHTTTTLLPNCSYSKALTRPLGLVELSFDADGTVFNGRVDMNALLTLELSHTLPSNEALRKRIATAWASLRLQHVMLMAWTVDSPDTQRGSSSSTPTIPRASKT</sequence>
<dbReference type="Gene3D" id="3.30.559.10">
    <property type="entry name" value="Chloramphenicol acetyltransferase-like domain"/>
    <property type="match status" value="1"/>
</dbReference>
<gene>
    <name evidence="2" type="ORF">CC80DRAFT_490364</name>
</gene>
<dbReference type="Proteomes" id="UP000800035">
    <property type="component" value="Unassembled WGS sequence"/>
</dbReference>
<reference evidence="2" key="1">
    <citation type="journal article" date="2020" name="Stud. Mycol.">
        <title>101 Dothideomycetes genomes: a test case for predicting lifestyles and emergence of pathogens.</title>
        <authorList>
            <person name="Haridas S."/>
            <person name="Albert R."/>
            <person name="Binder M."/>
            <person name="Bloem J."/>
            <person name="Labutti K."/>
            <person name="Salamov A."/>
            <person name="Andreopoulos B."/>
            <person name="Baker S."/>
            <person name="Barry K."/>
            <person name="Bills G."/>
            <person name="Bluhm B."/>
            <person name="Cannon C."/>
            <person name="Castanera R."/>
            <person name="Culley D."/>
            <person name="Daum C."/>
            <person name="Ezra D."/>
            <person name="Gonzalez J."/>
            <person name="Henrissat B."/>
            <person name="Kuo A."/>
            <person name="Liang C."/>
            <person name="Lipzen A."/>
            <person name="Lutzoni F."/>
            <person name="Magnuson J."/>
            <person name="Mondo S."/>
            <person name="Nolan M."/>
            <person name="Ohm R."/>
            <person name="Pangilinan J."/>
            <person name="Park H.-J."/>
            <person name="Ramirez L."/>
            <person name="Alfaro M."/>
            <person name="Sun H."/>
            <person name="Tritt A."/>
            <person name="Yoshinaga Y."/>
            <person name="Zwiers L.-H."/>
            <person name="Turgeon B."/>
            <person name="Goodwin S."/>
            <person name="Spatafora J."/>
            <person name="Crous P."/>
            <person name="Grigoriev I."/>
        </authorList>
    </citation>
    <scope>NUCLEOTIDE SEQUENCE</scope>
    <source>
        <strain evidence="2">CBS 675.92</strain>
    </source>
</reference>
<organism evidence="2 3">
    <name type="scientific">Byssothecium circinans</name>
    <dbReference type="NCBI Taxonomy" id="147558"/>
    <lineage>
        <taxon>Eukaryota</taxon>
        <taxon>Fungi</taxon>
        <taxon>Dikarya</taxon>
        <taxon>Ascomycota</taxon>
        <taxon>Pezizomycotina</taxon>
        <taxon>Dothideomycetes</taxon>
        <taxon>Pleosporomycetidae</taxon>
        <taxon>Pleosporales</taxon>
        <taxon>Massarineae</taxon>
        <taxon>Massarinaceae</taxon>
        <taxon>Byssothecium</taxon>
    </lineage>
</organism>
<evidence type="ECO:0000256" key="1">
    <source>
        <dbReference type="SAM" id="MobiDB-lite"/>
    </source>
</evidence>
<evidence type="ECO:0000313" key="3">
    <source>
        <dbReference type="Proteomes" id="UP000800035"/>
    </source>
</evidence>
<feature type="compositionally biased region" description="Polar residues" evidence="1">
    <location>
        <begin position="110"/>
        <end position="122"/>
    </location>
</feature>
<protein>
    <submittedName>
        <fullName evidence="2">Uncharacterized protein</fullName>
    </submittedName>
</protein>
<dbReference type="InterPro" id="IPR023213">
    <property type="entry name" value="CAT-like_dom_sf"/>
</dbReference>
<proteinExistence type="predicted"/>
<dbReference type="EMBL" id="ML976985">
    <property type="protein sequence ID" value="KAF1959448.1"/>
    <property type="molecule type" value="Genomic_DNA"/>
</dbReference>
<evidence type="ECO:0000313" key="2">
    <source>
        <dbReference type="EMBL" id="KAF1959448.1"/>
    </source>
</evidence>
<keyword evidence="3" id="KW-1185">Reference proteome</keyword>
<dbReference type="OrthoDB" id="3355480at2759"/>
<accession>A0A6A5U424</accession>
<dbReference type="AlphaFoldDB" id="A0A6A5U424"/>
<name>A0A6A5U424_9PLEO</name>